<protein>
    <submittedName>
        <fullName evidence="3">Uncharacterized protein</fullName>
    </submittedName>
</protein>
<dbReference type="WBParaSite" id="nRc.2.0.1.t30629-RA">
    <property type="protein sequence ID" value="nRc.2.0.1.t30629-RA"/>
    <property type="gene ID" value="nRc.2.0.1.g30629"/>
</dbReference>
<sequence length="76" mass="8547">MNAVTEQWEAGTVMECWISMYGVTFLLVVHGCSGFIPAFSVSAYKNNKTIYCELAKSLGVIQHRFIRTKEGDLIKN</sequence>
<keyword evidence="1" id="KW-1133">Transmembrane helix</keyword>
<evidence type="ECO:0000313" key="3">
    <source>
        <dbReference type="WBParaSite" id="nRc.2.0.1.t30629-RA"/>
    </source>
</evidence>
<keyword evidence="2" id="KW-1185">Reference proteome</keyword>
<accession>A0A915JX78</accession>
<name>A0A915JX78_ROMCU</name>
<dbReference type="AlphaFoldDB" id="A0A915JX78"/>
<keyword evidence="1" id="KW-0812">Transmembrane</keyword>
<keyword evidence="1" id="KW-0472">Membrane</keyword>
<organism evidence="2 3">
    <name type="scientific">Romanomermis culicivorax</name>
    <name type="common">Nematode worm</name>
    <dbReference type="NCBI Taxonomy" id="13658"/>
    <lineage>
        <taxon>Eukaryota</taxon>
        <taxon>Metazoa</taxon>
        <taxon>Ecdysozoa</taxon>
        <taxon>Nematoda</taxon>
        <taxon>Enoplea</taxon>
        <taxon>Dorylaimia</taxon>
        <taxon>Mermithida</taxon>
        <taxon>Mermithoidea</taxon>
        <taxon>Mermithidae</taxon>
        <taxon>Romanomermis</taxon>
    </lineage>
</organism>
<reference evidence="3" key="1">
    <citation type="submission" date="2022-11" db="UniProtKB">
        <authorList>
            <consortium name="WormBaseParasite"/>
        </authorList>
    </citation>
    <scope>IDENTIFICATION</scope>
</reference>
<proteinExistence type="predicted"/>
<feature type="transmembrane region" description="Helical" evidence="1">
    <location>
        <begin position="20"/>
        <end position="41"/>
    </location>
</feature>
<evidence type="ECO:0000256" key="1">
    <source>
        <dbReference type="SAM" id="Phobius"/>
    </source>
</evidence>
<evidence type="ECO:0000313" key="2">
    <source>
        <dbReference type="Proteomes" id="UP000887565"/>
    </source>
</evidence>
<dbReference type="Proteomes" id="UP000887565">
    <property type="component" value="Unplaced"/>
</dbReference>